<dbReference type="Proteomes" id="UP000504611">
    <property type="component" value="Unplaced"/>
</dbReference>
<dbReference type="PROSITE" id="PS50801">
    <property type="entry name" value="STAS"/>
    <property type="match status" value="1"/>
</dbReference>
<dbReference type="Gene3D" id="3.30.750.24">
    <property type="entry name" value="STAS domain"/>
    <property type="match status" value="1"/>
</dbReference>
<evidence type="ECO:0000259" key="2">
    <source>
        <dbReference type="PROSITE" id="PS50801"/>
    </source>
</evidence>
<reference evidence="4" key="1">
    <citation type="submission" date="2025-08" db="UniProtKB">
        <authorList>
            <consortium name="RefSeq"/>
        </authorList>
    </citation>
    <scope>IDENTIFICATION</scope>
    <source>
        <tissue evidence="4">Muscle</tissue>
    </source>
</reference>
<dbReference type="Pfam" id="PF01740">
    <property type="entry name" value="STAS"/>
    <property type="match status" value="1"/>
</dbReference>
<dbReference type="GO" id="GO:0016020">
    <property type="term" value="C:membrane"/>
    <property type="evidence" value="ECO:0007669"/>
    <property type="project" value="InterPro"/>
</dbReference>
<protein>
    <submittedName>
        <fullName evidence="4">Solute carrier family 26 member 9-like</fullName>
    </submittedName>
</protein>
<sequence>RNGSAVSQIMDTDIYKNPKVYSKVISITGVKIVNYCSPLYFANAEMFRQRVIKKTGLDPGKLILARRKFLEKEEKGKEKEERKEERKEARKRKSSSLVTMKSQIISQLEMQDDFDTSSPHTSYVNFHSDDDNVGEQDPPPPTLELKPTPFHTLILDLPGVCFMDLTGINTLIK</sequence>
<dbReference type="OrthoDB" id="288203at2759"/>
<dbReference type="RefSeq" id="XP_010772995.1">
    <property type="nucleotide sequence ID" value="XM_010774693.1"/>
</dbReference>
<feature type="domain" description="STAS" evidence="2">
    <location>
        <begin position="20"/>
        <end position="173"/>
    </location>
</feature>
<dbReference type="KEGG" id="ncc:104948489"/>
<gene>
    <name evidence="4" type="primary">LOC104948489</name>
</gene>
<feature type="compositionally biased region" description="Polar residues" evidence="1">
    <location>
        <begin position="116"/>
        <end position="125"/>
    </location>
</feature>
<dbReference type="GO" id="GO:0055085">
    <property type="term" value="P:transmembrane transport"/>
    <property type="evidence" value="ECO:0007669"/>
    <property type="project" value="InterPro"/>
</dbReference>
<feature type="compositionally biased region" description="Polar residues" evidence="1">
    <location>
        <begin position="95"/>
        <end position="109"/>
    </location>
</feature>
<dbReference type="InterPro" id="IPR001902">
    <property type="entry name" value="SLC26A/SulP_fam"/>
</dbReference>
<dbReference type="InterPro" id="IPR036513">
    <property type="entry name" value="STAS_dom_sf"/>
</dbReference>
<evidence type="ECO:0000256" key="1">
    <source>
        <dbReference type="SAM" id="MobiDB-lite"/>
    </source>
</evidence>
<dbReference type="InterPro" id="IPR002645">
    <property type="entry name" value="STAS_dom"/>
</dbReference>
<proteinExistence type="predicted"/>
<name>A0A6I9NF33_9TELE</name>
<evidence type="ECO:0000313" key="3">
    <source>
        <dbReference type="Proteomes" id="UP000504611"/>
    </source>
</evidence>
<organism evidence="3 4">
    <name type="scientific">Notothenia coriiceps</name>
    <name type="common">black rockcod</name>
    <dbReference type="NCBI Taxonomy" id="8208"/>
    <lineage>
        <taxon>Eukaryota</taxon>
        <taxon>Metazoa</taxon>
        <taxon>Chordata</taxon>
        <taxon>Craniata</taxon>
        <taxon>Vertebrata</taxon>
        <taxon>Euteleostomi</taxon>
        <taxon>Actinopterygii</taxon>
        <taxon>Neopterygii</taxon>
        <taxon>Teleostei</taxon>
        <taxon>Neoteleostei</taxon>
        <taxon>Acanthomorphata</taxon>
        <taxon>Eupercaria</taxon>
        <taxon>Perciformes</taxon>
        <taxon>Notothenioidei</taxon>
        <taxon>Nototheniidae</taxon>
        <taxon>Notothenia</taxon>
    </lineage>
</organism>
<dbReference type="PANTHER" id="PTHR11814">
    <property type="entry name" value="SULFATE TRANSPORTER"/>
    <property type="match status" value="1"/>
</dbReference>
<accession>A0A6I9NF33</accession>
<feature type="non-terminal residue" evidence="4">
    <location>
        <position position="1"/>
    </location>
</feature>
<feature type="region of interest" description="Disordered" evidence="1">
    <location>
        <begin position="73"/>
        <end position="144"/>
    </location>
</feature>
<keyword evidence="3" id="KW-1185">Reference proteome</keyword>
<dbReference type="GeneID" id="104948489"/>
<feature type="compositionally biased region" description="Basic and acidic residues" evidence="1">
    <location>
        <begin position="73"/>
        <end position="88"/>
    </location>
</feature>
<dbReference type="SUPFAM" id="SSF52091">
    <property type="entry name" value="SpoIIaa-like"/>
    <property type="match status" value="1"/>
</dbReference>
<evidence type="ECO:0000313" key="4">
    <source>
        <dbReference type="RefSeq" id="XP_010772995.1"/>
    </source>
</evidence>
<dbReference type="AlphaFoldDB" id="A0A6I9NF33"/>
<feature type="non-terminal residue" evidence="4">
    <location>
        <position position="173"/>
    </location>
</feature>